<keyword evidence="4" id="KW-0560">Oxidoreductase</keyword>
<keyword evidence="5" id="KW-0503">Monooxygenase</keyword>
<evidence type="ECO:0000313" key="7">
    <source>
        <dbReference type="EMBL" id="TDR93089.1"/>
    </source>
</evidence>
<dbReference type="SUPFAM" id="SSF54373">
    <property type="entry name" value="FAD-linked reductases, C-terminal domain"/>
    <property type="match status" value="1"/>
</dbReference>
<gene>
    <name evidence="7" type="ORF">EV668_0342</name>
</gene>
<proteinExistence type="predicted"/>
<keyword evidence="8" id="KW-1185">Reference proteome</keyword>
<keyword evidence="2" id="KW-0285">Flavoprotein</keyword>
<sequence length="395" mass="41317">MRIAIVGAGIAGLTSALAFSGRGHEITLLERRTGFGETGAGIQLSPNATGILLSLGLGPALRRCACEPDGMTIRALRDGRRIGGVAFGPSMRDRFGAPYLALSRSDLHTILLDAVRARPDILIRVGRGANAVSERDGVAQIEGESAGGQQGSVVADLVIGADGVVSRMRASLGEDVPPAYSGFAAYRAVLPAEARPAGFGPDETGLWLGPGAHVVHYPVAAGRQLNLVVVASRPKPSEGWSREASPDEVMAALARAHPDLRALAGRAEAWSAWSLFTHTARRLGRGRVALVGDAAHPVLPFLAQGGGLAIEDAAHLAALVGSDPAAVPDAVAAYARARLPRVRRVQQAARSNGRVYHASGLVALGRNLVMRRLGPEGMRERYAWLYGWTPPAPKA</sequence>
<evidence type="ECO:0000256" key="1">
    <source>
        <dbReference type="ARBA" id="ARBA00001974"/>
    </source>
</evidence>
<protein>
    <submittedName>
        <fullName evidence="7">Salicylate hydroxylase</fullName>
    </submittedName>
</protein>
<dbReference type="PRINTS" id="PR00420">
    <property type="entry name" value="RNGMNOXGNASE"/>
</dbReference>
<evidence type="ECO:0000256" key="2">
    <source>
        <dbReference type="ARBA" id="ARBA00022630"/>
    </source>
</evidence>
<evidence type="ECO:0000313" key="8">
    <source>
        <dbReference type="Proteomes" id="UP000295122"/>
    </source>
</evidence>
<dbReference type="Gene3D" id="3.50.50.60">
    <property type="entry name" value="FAD/NAD(P)-binding domain"/>
    <property type="match status" value="1"/>
</dbReference>
<evidence type="ECO:0000256" key="3">
    <source>
        <dbReference type="ARBA" id="ARBA00022827"/>
    </source>
</evidence>
<dbReference type="SUPFAM" id="SSF51905">
    <property type="entry name" value="FAD/NAD(P)-binding domain"/>
    <property type="match status" value="1"/>
</dbReference>
<dbReference type="PANTHER" id="PTHR13789:SF318">
    <property type="entry name" value="GERANYLGERANYL DIPHOSPHATE REDUCTASE"/>
    <property type="match status" value="1"/>
</dbReference>
<reference evidence="7 8" key="1">
    <citation type="submission" date="2019-03" db="EMBL/GenBank/DDBJ databases">
        <title>Genomic Encyclopedia of Type Strains, Phase IV (KMG-IV): sequencing the most valuable type-strain genomes for metagenomic binning, comparative biology and taxonomic classification.</title>
        <authorList>
            <person name="Goeker M."/>
        </authorList>
    </citation>
    <scope>NUCLEOTIDE SEQUENCE [LARGE SCALE GENOMIC DNA]</scope>
    <source>
        <strain evidence="7 8">DSM 25903</strain>
    </source>
</reference>
<dbReference type="InterPro" id="IPR050493">
    <property type="entry name" value="FAD-dep_Monooxygenase_BioMet"/>
</dbReference>
<dbReference type="Proteomes" id="UP000295122">
    <property type="component" value="Unassembled WGS sequence"/>
</dbReference>
<comment type="caution">
    <text evidence="7">The sequence shown here is derived from an EMBL/GenBank/DDBJ whole genome shotgun (WGS) entry which is preliminary data.</text>
</comment>
<dbReference type="RefSeq" id="WP_133768118.1">
    <property type="nucleotide sequence ID" value="NZ_SNZR01000011.1"/>
</dbReference>
<dbReference type="EMBL" id="SNZR01000011">
    <property type="protein sequence ID" value="TDR93089.1"/>
    <property type="molecule type" value="Genomic_DNA"/>
</dbReference>
<dbReference type="InterPro" id="IPR036188">
    <property type="entry name" value="FAD/NAD-bd_sf"/>
</dbReference>
<name>A0A4V3DYL3_9HYPH</name>
<dbReference type="PANTHER" id="PTHR13789">
    <property type="entry name" value="MONOOXYGENASE"/>
    <property type="match status" value="1"/>
</dbReference>
<evidence type="ECO:0000259" key="6">
    <source>
        <dbReference type="Pfam" id="PF01494"/>
    </source>
</evidence>
<keyword evidence="3" id="KW-0274">FAD</keyword>
<dbReference type="InterPro" id="IPR002938">
    <property type="entry name" value="FAD-bd"/>
</dbReference>
<dbReference type="GO" id="GO:0004497">
    <property type="term" value="F:monooxygenase activity"/>
    <property type="evidence" value="ECO:0007669"/>
    <property type="project" value="UniProtKB-KW"/>
</dbReference>
<evidence type="ECO:0000256" key="4">
    <source>
        <dbReference type="ARBA" id="ARBA00023002"/>
    </source>
</evidence>
<feature type="domain" description="FAD-binding" evidence="6">
    <location>
        <begin position="3"/>
        <end position="348"/>
    </location>
</feature>
<comment type="cofactor">
    <cofactor evidence="1">
        <name>FAD</name>
        <dbReference type="ChEBI" id="CHEBI:57692"/>
    </cofactor>
</comment>
<dbReference type="OrthoDB" id="4230779at2"/>
<evidence type="ECO:0000256" key="5">
    <source>
        <dbReference type="ARBA" id="ARBA00023033"/>
    </source>
</evidence>
<accession>A0A4V3DYL3</accession>
<dbReference type="Pfam" id="PF01494">
    <property type="entry name" value="FAD_binding_3"/>
    <property type="match status" value="1"/>
</dbReference>
<dbReference type="GO" id="GO:0071949">
    <property type="term" value="F:FAD binding"/>
    <property type="evidence" value="ECO:0007669"/>
    <property type="project" value="InterPro"/>
</dbReference>
<organism evidence="7 8">
    <name type="scientific">Enterovirga rhinocerotis</name>
    <dbReference type="NCBI Taxonomy" id="1339210"/>
    <lineage>
        <taxon>Bacteria</taxon>
        <taxon>Pseudomonadati</taxon>
        <taxon>Pseudomonadota</taxon>
        <taxon>Alphaproteobacteria</taxon>
        <taxon>Hyphomicrobiales</taxon>
        <taxon>Methylobacteriaceae</taxon>
        <taxon>Enterovirga</taxon>
    </lineage>
</organism>
<dbReference type="AlphaFoldDB" id="A0A4V3DYL3"/>